<proteinExistence type="predicted"/>
<feature type="region of interest" description="Disordered" evidence="2">
    <location>
        <begin position="30"/>
        <end position="112"/>
    </location>
</feature>
<keyword evidence="1" id="KW-0175">Coiled coil</keyword>
<feature type="compositionally biased region" description="Low complexity" evidence="2">
    <location>
        <begin position="91"/>
        <end position="109"/>
    </location>
</feature>
<feature type="domain" description="BZIP" evidence="3">
    <location>
        <begin position="161"/>
        <end position="219"/>
    </location>
</feature>
<evidence type="ECO:0000313" key="5">
    <source>
        <dbReference type="Proteomes" id="UP000198287"/>
    </source>
</evidence>
<dbReference type="PANTHER" id="PTHR23334:SF20">
    <property type="entry name" value="BASIC LEUCINE ZIPPER 24"/>
    <property type="match status" value="1"/>
</dbReference>
<dbReference type="PROSITE" id="PS50217">
    <property type="entry name" value="BZIP"/>
    <property type="match status" value="1"/>
</dbReference>
<comment type="caution">
    <text evidence="4">The sequence shown here is derived from an EMBL/GenBank/DDBJ whole genome shotgun (WGS) entry which is preliminary data.</text>
</comment>
<dbReference type="GO" id="GO:0000978">
    <property type="term" value="F:RNA polymerase II cis-regulatory region sequence-specific DNA binding"/>
    <property type="evidence" value="ECO:0007669"/>
    <property type="project" value="TreeGrafter"/>
</dbReference>
<name>A0A226EMD3_FOLCA</name>
<organism evidence="4 5">
    <name type="scientific">Folsomia candida</name>
    <name type="common">Springtail</name>
    <dbReference type="NCBI Taxonomy" id="158441"/>
    <lineage>
        <taxon>Eukaryota</taxon>
        <taxon>Metazoa</taxon>
        <taxon>Ecdysozoa</taxon>
        <taxon>Arthropoda</taxon>
        <taxon>Hexapoda</taxon>
        <taxon>Collembola</taxon>
        <taxon>Entomobryomorpha</taxon>
        <taxon>Isotomoidea</taxon>
        <taxon>Isotomidae</taxon>
        <taxon>Proisotominae</taxon>
        <taxon>Folsomia</taxon>
    </lineage>
</organism>
<evidence type="ECO:0000313" key="4">
    <source>
        <dbReference type="EMBL" id="OXA58358.1"/>
    </source>
</evidence>
<dbReference type="SMART" id="SM00338">
    <property type="entry name" value="BRLZ"/>
    <property type="match status" value="1"/>
</dbReference>
<dbReference type="Proteomes" id="UP000198287">
    <property type="component" value="Unassembled WGS sequence"/>
</dbReference>
<protein>
    <submittedName>
        <fullName evidence="4">CCAAT/enhancer-binding protein beta</fullName>
    </submittedName>
</protein>
<reference evidence="4 5" key="1">
    <citation type="submission" date="2015-12" db="EMBL/GenBank/DDBJ databases">
        <title>The genome of Folsomia candida.</title>
        <authorList>
            <person name="Faddeeva A."/>
            <person name="Derks M.F."/>
            <person name="Anvar Y."/>
            <person name="Smit S."/>
            <person name="Van Straalen N."/>
            <person name="Roelofs D."/>
        </authorList>
    </citation>
    <scope>NUCLEOTIDE SEQUENCE [LARGE SCALE GENOMIC DNA]</scope>
    <source>
        <strain evidence="4 5">VU population</strain>
        <tissue evidence="4">Whole body</tissue>
    </source>
</reference>
<dbReference type="EMBL" id="LNIX01000003">
    <property type="protein sequence ID" value="OXA58358.1"/>
    <property type="molecule type" value="Genomic_DNA"/>
</dbReference>
<gene>
    <name evidence="4" type="ORF">Fcan01_06705</name>
</gene>
<dbReference type="GO" id="GO:0005634">
    <property type="term" value="C:nucleus"/>
    <property type="evidence" value="ECO:0007669"/>
    <property type="project" value="UniProtKB-ARBA"/>
</dbReference>
<keyword evidence="5" id="KW-1185">Reference proteome</keyword>
<dbReference type="GO" id="GO:0006351">
    <property type="term" value="P:DNA-templated transcription"/>
    <property type="evidence" value="ECO:0007669"/>
    <property type="project" value="InterPro"/>
</dbReference>
<feature type="compositionally biased region" description="Low complexity" evidence="2">
    <location>
        <begin position="70"/>
        <end position="82"/>
    </location>
</feature>
<dbReference type="InterPro" id="IPR004827">
    <property type="entry name" value="bZIP"/>
</dbReference>
<evidence type="ECO:0000259" key="3">
    <source>
        <dbReference type="PROSITE" id="PS50217"/>
    </source>
</evidence>
<dbReference type="Gene3D" id="1.20.5.170">
    <property type="match status" value="1"/>
</dbReference>
<dbReference type="SUPFAM" id="SSF57959">
    <property type="entry name" value="Leucine zipper domain"/>
    <property type="match status" value="1"/>
</dbReference>
<evidence type="ECO:0000256" key="1">
    <source>
        <dbReference type="SAM" id="Coils"/>
    </source>
</evidence>
<dbReference type="STRING" id="158441.A0A226EMD3"/>
<dbReference type="AlphaFoldDB" id="A0A226EMD3"/>
<dbReference type="InterPro" id="IPR046347">
    <property type="entry name" value="bZIP_sf"/>
</dbReference>
<feature type="coiled-coil region" evidence="1">
    <location>
        <begin position="179"/>
        <end position="206"/>
    </location>
</feature>
<dbReference type="InterPro" id="IPR031106">
    <property type="entry name" value="C/EBP"/>
</dbReference>
<evidence type="ECO:0000256" key="2">
    <source>
        <dbReference type="SAM" id="MobiDB-lite"/>
    </source>
</evidence>
<accession>A0A226EMD3</accession>
<dbReference type="Pfam" id="PF07716">
    <property type="entry name" value="bZIP_2"/>
    <property type="match status" value="1"/>
</dbReference>
<dbReference type="PANTHER" id="PTHR23334">
    <property type="entry name" value="CCAAT/ENHANCER BINDING PROTEIN"/>
    <property type="match status" value="1"/>
</dbReference>
<sequence>MALDIASATGEGRDTVLKGTFSFLDLLNGPTPLSPQNMGWSQDGEGGGENNPTAPENFTFLLCPPPPGSPSGYSGVTSSASPAAGDDNNGSRRNSNTFSDTTNSSSMSMPDLHVWGIGEESDRQDSTIPLIHQLTDVKKGHSSLSKSRSASKLSKLVDRGSDKYKVRRERNNISVRKSRAKTKSKIKKIEEHVVRLEQENKHLKLKMVKVRKFLSEFESSFFSWRNVLREIEEELSSSVIMG</sequence>
<dbReference type="GO" id="GO:0000981">
    <property type="term" value="F:DNA-binding transcription factor activity, RNA polymerase II-specific"/>
    <property type="evidence" value="ECO:0007669"/>
    <property type="project" value="TreeGrafter"/>
</dbReference>